<dbReference type="Gene3D" id="3.30.750.140">
    <property type="match status" value="1"/>
</dbReference>
<dbReference type="EMBL" id="CP042467">
    <property type="protein sequence ID" value="QED28650.1"/>
    <property type="molecule type" value="Genomic_DNA"/>
</dbReference>
<feature type="domain" description="Flagellar hook-length control protein-like C-terminal" evidence="2">
    <location>
        <begin position="191"/>
        <end position="261"/>
    </location>
</feature>
<keyword evidence="3" id="KW-0969">Cilium</keyword>
<feature type="compositionally biased region" description="Polar residues" evidence="1">
    <location>
        <begin position="1"/>
        <end position="12"/>
    </location>
</feature>
<protein>
    <submittedName>
        <fullName evidence="3">Flagellar hook-length control protein FliK</fullName>
    </submittedName>
</protein>
<evidence type="ECO:0000313" key="3">
    <source>
        <dbReference type="EMBL" id="QED28650.1"/>
    </source>
</evidence>
<reference evidence="3 4" key="1">
    <citation type="submission" date="2019-08" db="EMBL/GenBank/DDBJ databases">
        <authorList>
            <person name="Liang Q."/>
        </authorList>
    </citation>
    <scope>NUCLEOTIDE SEQUENCE [LARGE SCALE GENOMIC DNA]</scope>
    <source>
        <strain evidence="3 4">V1718</strain>
    </source>
</reference>
<dbReference type="InterPro" id="IPR038610">
    <property type="entry name" value="FliK-like_C_sf"/>
</dbReference>
<dbReference type="Pfam" id="PF02120">
    <property type="entry name" value="Flg_hook"/>
    <property type="match status" value="1"/>
</dbReference>
<feature type="compositionally biased region" description="Basic and acidic residues" evidence="1">
    <location>
        <begin position="16"/>
        <end position="51"/>
    </location>
</feature>
<keyword evidence="4" id="KW-1185">Reference proteome</keyword>
<sequence>MQDLRIQSNEPQPSRPEVKRKPEKDFNPELEEAKKAEKKPLKTQKEKKSEPESMSAEVLAEMLLNVLTKAPEKSTEKIAQADGGKKIPLLNSERNKVPPAKTPVKTAVEANQPTEVKTPLSSAPLQDGQGAKVLATLTVAQPNQPLQVEAPPQVSTHLSGHEVRMETALRFEHAATPASNLVEVREFKSTKSGGETQMRLDVDGEKVELRLSVKDGVAQVSMRTIRPEVAKLIQDSVHELVAGLEAQGLEVSVDVSQDEGAHAEKVAHNVQEEGENHAEAPKEQRWHYMAIRGRIYVVA</sequence>
<gene>
    <name evidence="3" type="ORF">FRD01_15685</name>
</gene>
<keyword evidence="3" id="KW-0966">Cell projection</keyword>
<dbReference type="InterPro" id="IPR021136">
    <property type="entry name" value="Flagellar_hook_control-like_C"/>
</dbReference>
<dbReference type="KEGG" id="bbae:FRD01_15685"/>
<proteinExistence type="predicted"/>
<organism evidence="3 4">
    <name type="scientific">Microvenator marinus</name>
    <dbReference type="NCBI Taxonomy" id="2600177"/>
    <lineage>
        <taxon>Bacteria</taxon>
        <taxon>Deltaproteobacteria</taxon>
        <taxon>Bradymonadales</taxon>
        <taxon>Microvenatoraceae</taxon>
        <taxon>Microvenator</taxon>
    </lineage>
</organism>
<keyword evidence="3" id="KW-0282">Flagellum</keyword>
<evidence type="ECO:0000259" key="2">
    <source>
        <dbReference type="Pfam" id="PF02120"/>
    </source>
</evidence>
<dbReference type="AlphaFoldDB" id="A0A5B8XSK4"/>
<name>A0A5B8XSK4_9DELT</name>
<feature type="region of interest" description="Disordered" evidence="1">
    <location>
        <begin position="1"/>
        <end position="56"/>
    </location>
</feature>
<evidence type="ECO:0000313" key="4">
    <source>
        <dbReference type="Proteomes" id="UP000321595"/>
    </source>
</evidence>
<accession>A0A5B8XSK4</accession>
<evidence type="ECO:0000256" key="1">
    <source>
        <dbReference type="SAM" id="MobiDB-lite"/>
    </source>
</evidence>
<dbReference type="RefSeq" id="WP_146961266.1">
    <property type="nucleotide sequence ID" value="NZ_CP042467.1"/>
</dbReference>
<dbReference type="Proteomes" id="UP000321595">
    <property type="component" value="Chromosome"/>
</dbReference>